<dbReference type="Proteomes" id="UP000315215">
    <property type="component" value="Chromosome"/>
</dbReference>
<dbReference type="RefSeq" id="WP_143893712.1">
    <property type="nucleotide sequence ID" value="NZ_CP041666.1"/>
</dbReference>
<dbReference type="Gene3D" id="3.30.310.250">
    <property type="entry name" value="Sporulation inhibitor of replication protein SirA"/>
    <property type="match status" value="1"/>
</dbReference>
<keyword evidence="2" id="KW-1185">Reference proteome</keyword>
<protein>
    <submittedName>
        <fullName evidence="1">Sporulation inhibitor of replication protein SirA</fullName>
    </submittedName>
</protein>
<organism evidence="1 2">
    <name type="scientific">Radiobacillus deserti</name>
    <dbReference type="NCBI Taxonomy" id="2594883"/>
    <lineage>
        <taxon>Bacteria</taxon>
        <taxon>Bacillati</taxon>
        <taxon>Bacillota</taxon>
        <taxon>Bacilli</taxon>
        <taxon>Bacillales</taxon>
        <taxon>Bacillaceae</taxon>
        <taxon>Radiobacillus</taxon>
    </lineage>
</organism>
<dbReference type="EMBL" id="CP041666">
    <property type="protein sequence ID" value="QDP40285.1"/>
    <property type="molecule type" value="Genomic_DNA"/>
</dbReference>
<reference evidence="1 2" key="1">
    <citation type="submission" date="2019-07" db="EMBL/GenBank/DDBJ databases">
        <authorList>
            <person name="Li J."/>
        </authorList>
    </citation>
    <scope>NUCLEOTIDE SEQUENCE [LARGE SCALE GENOMIC DNA]</scope>
    <source>
        <strain evidence="1 2">TKL69</strain>
    </source>
</reference>
<sequence length="150" mass="18373">MLEYLIYWIKPEFSSHYFYRSGIMYRFFQEYESSYNDYLQLQFDFVTRRFPIQDVIWLLQKEFPQFQWQRDGSLMRGTFRGKQLSMYASSRRLYVSTEDYQLADQVLFQTLKKYDSSFFVIEKHTSNYGWVAPIKQRKLALSTQLLYSLL</sequence>
<name>A0A516KFW3_9BACI</name>
<gene>
    <name evidence="1" type="primary">sirA</name>
    <name evidence="1" type="ORF">FN924_08920</name>
</gene>
<accession>A0A516KFW3</accession>
<dbReference type="OrthoDB" id="2736584at2"/>
<evidence type="ECO:0000313" key="2">
    <source>
        <dbReference type="Proteomes" id="UP000315215"/>
    </source>
</evidence>
<evidence type="ECO:0000313" key="1">
    <source>
        <dbReference type="EMBL" id="QDP40285.1"/>
    </source>
</evidence>
<dbReference type="Pfam" id="PF10747">
    <property type="entry name" value="SirA"/>
    <property type="match status" value="1"/>
</dbReference>
<dbReference type="InterPro" id="IPR019683">
    <property type="entry name" value="SirA"/>
</dbReference>
<dbReference type="AlphaFoldDB" id="A0A516KFW3"/>
<proteinExistence type="predicted"/>
<dbReference type="InterPro" id="IPR038449">
    <property type="entry name" value="SirA_sf"/>
</dbReference>
<dbReference type="KEGG" id="aqt:FN924_08920"/>